<evidence type="ECO:0000313" key="1">
    <source>
        <dbReference type="EMBL" id="GJS58940.1"/>
    </source>
</evidence>
<keyword evidence="2" id="KW-1185">Reference proteome</keyword>
<protein>
    <submittedName>
        <fullName evidence="1">Uncharacterized protein</fullName>
    </submittedName>
</protein>
<gene>
    <name evidence="1" type="ORF">Tco_0653724</name>
</gene>
<accession>A0ABQ4X1P0</accession>
<name>A0ABQ4X1P0_9ASTR</name>
<dbReference type="EMBL" id="BQNB010009114">
    <property type="protein sequence ID" value="GJS58940.1"/>
    <property type="molecule type" value="Genomic_DNA"/>
</dbReference>
<organism evidence="1 2">
    <name type="scientific">Tanacetum coccineum</name>
    <dbReference type="NCBI Taxonomy" id="301880"/>
    <lineage>
        <taxon>Eukaryota</taxon>
        <taxon>Viridiplantae</taxon>
        <taxon>Streptophyta</taxon>
        <taxon>Embryophyta</taxon>
        <taxon>Tracheophyta</taxon>
        <taxon>Spermatophyta</taxon>
        <taxon>Magnoliopsida</taxon>
        <taxon>eudicotyledons</taxon>
        <taxon>Gunneridae</taxon>
        <taxon>Pentapetalae</taxon>
        <taxon>asterids</taxon>
        <taxon>campanulids</taxon>
        <taxon>Asterales</taxon>
        <taxon>Asteraceae</taxon>
        <taxon>Asteroideae</taxon>
        <taxon>Anthemideae</taxon>
        <taxon>Anthemidinae</taxon>
        <taxon>Tanacetum</taxon>
    </lineage>
</organism>
<comment type="caution">
    <text evidence="1">The sequence shown here is derived from an EMBL/GenBank/DDBJ whole genome shotgun (WGS) entry which is preliminary data.</text>
</comment>
<reference evidence="1" key="2">
    <citation type="submission" date="2022-01" db="EMBL/GenBank/DDBJ databases">
        <authorList>
            <person name="Yamashiro T."/>
            <person name="Shiraishi A."/>
            <person name="Satake H."/>
            <person name="Nakayama K."/>
        </authorList>
    </citation>
    <scope>NUCLEOTIDE SEQUENCE</scope>
</reference>
<proteinExistence type="predicted"/>
<reference evidence="1" key="1">
    <citation type="journal article" date="2022" name="Int. J. Mol. Sci.">
        <title>Draft Genome of Tanacetum Coccineum: Genomic Comparison of Closely Related Tanacetum-Family Plants.</title>
        <authorList>
            <person name="Yamashiro T."/>
            <person name="Shiraishi A."/>
            <person name="Nakayama K."/>
            <person name="Satake H."/>
        </authorList>
    </citation>
    <scope>NUCLEOTIDE SEQUENCE</scope>
</reference>
<evidence type="ECO:0000313" key="2">
    <source>
        <dbReference type="Proteomes" id="UP001151760"/>
    </source>
</evidence>
<sequence length="228" mass="25018">MLSKPIHLSQTEESGISYVGVKSINIRRNAKTEGSSLGPYRCWGAKAWGANRIRYNGSPCRAAWLSSARVVRCLVKSYNERNPRRIDLGGQGNLVAKLGQVWGDVERLGTELEELRMNRIAIGIWQMLQVLGVKMSPKGYNRQIFQDSKIFKDELNLEMISYDNGGSNNGDGDNIGDGVKTTGGVIGSGGEIGKIDLGGQGNLVDKLGQVWGDVERLGTELEELWMSM</sequence>
<dbReference type="Proteomes" id="UP001151760">
    <property type="component" value="Unassembled WGS sequence"/>
</dbReference>